<sequence>MARTKRQKIVGNVLIDENEHHEENHFDIDNHDSSDSVRDDEIEGKNVKKNRTRGPAYMIGTWGQQSNIPRRKVKFNENGFPIGKNKSQFVDFWCTIARNGTYASIDEND</sequence>
<keyword evidence="3" id="KW-1185">Reference proteome</keyword>
<dbReference type="AlphaFoldDB" id="A0ABD3ASQ0"/>
<proteinExistence type="predicted"/>
<accession>A0ABD3ASQ0</accession>
<dbReference type="Proteomes" id="UP001630127">
    <property type="component" value="Unassembled WGS sequence"/>
</dbReference>
<evidence type="ECO:0000313" key="3">
    <source>
        <dbReference type="Proteomes" id="UP001630127"/>
    </source>
</evidence>
<feature type="region of interest" description="Disordered" evidence="1">
    <location>
        <begin position="16"/>
        <end position="46"/>
    </location>
</feature>
<name>A0ABD3ASQ0_9GENT</name>
<evidence type="ECO:0000256" key="1">
    <source>
        <dbReference type="SAM" id="MobiDB-lite"/>
    </source>
</evidence>
<organism evidence="2 3">
    <name type="scientific">Cinchona calisaya</name>
    <dbReference type="NCBI Taxonomy" id="153742"/>
    <lineage>
        <taxon>Eukaryota</taxon>
        <taxon>Viridiplantae</taxon>
        <taxon>Streptophyta</taxon>
        <taxon>Embryophyta</taxon>
        <taxon>Tracheophyta</taxon>
        <taxon>Spermatophyta</taxon>
        <taxon>Magnoliopsida</taxon>
        <taxon>eudicotyledons</taxon>
        <taxon>Gunneridae</taxon>
        <taxon>Pentapetalae</taxon>
        <taxon>asterids</taxon>
        <taxon>lamiids</taxon>
        <taxon>Gentianales</taxon>
        <taxon>Rubiaceae</taxon>
        <taxon>Cinchonoideae</taxon>
        <taxon>Cinchoneae</taxon>
        <taxon>Cinchona</taxon>
    </lineage>
</organism>
<feature type="compositionally biased region" description="Basic and acidic residues" evidence="1">
    <location>
        <begin position="17"/>
        <end position="46"/>
    </location>
</feature>
<comment type="caution">
    <text evidence="2">The sequence shown here is derived from an EMBL/GenBank/DDBJ whole genome shotgun (WGS) entry which is preliminary data.</text>
</comment>
<protein>
    <submittedName>
        <fullName evidence="2">Uncharacterized protein</fullName>
    </submittedName>
</protein>
<evidence type="ECO:0000313" key="2">
    <source>
        <dbReference type="EMBL" id="KAL3534235.1"/>
    </source>
</evidence>
<reference evidence="2 3" key="1">
    <citation type="submission" date="2024-11" db="EMBL/GenBank/DDBJ databases">
        <title>A near-complete genome assembly of Cinchona calisaya.</title>
        <authorList>
            <person name="Lian D.C."/>
            <person name="Zhao X.W."/>
            <person name="Wei L."/>
        </authorList>
    </citation>
    <scope>NUCLEOTIDE SEQUENCE [LARGE SCALE GENOMIC DNA]</scope>
    <source>
        <tissue evidence="2">Nenye</tissue>
    </source>
</reference>
<gene>
    <name evidence="2" type="ORF">ACH5RR_002696</name>
</gene>
<dbReference type="EMBL" id="JBJUIK010000002">
    <property type="protein sequence ID" value="KAL3534235.1"/>
    <property type="molecule type" value="Genomic_DNA"/>
</dbReference>